<evidence type="ECO:0000313" key="3">
    <source>
        <dbReference type="EMBL" id="MBB4153245.1"/>
    </source>
</evidence>
<dbReference type="SUPFAM" id="SSF48317">
    <property type="entry name" value="Acid phosphatase/Vanadium-dependent haloperoxidase"/>
    <property type="match status" value="1"/>
</dbReference>
<dbReference type="Proteomes" id="UP000529795">
    <property type="component" value="Unassembled WGS sequence"/>
</dbReference>
<dbReference type="InterPro" id="IPR036938">
    <property type="entry name" value="PAP2/HPO_sf"/>
</dbReference>
<accession>A0A840FIS2</accession>
<dbReference type="AlphaFoldDB" id="A0A840FIS2"/>
<feature type="region of interest" description="Disordered" evidence="1">
    <location>
        <begin position="1"/>
        <end position="28"/>
    </location>
</feature>
<proteinExistence type="predicted"/>
<dbReference type="RefSeq" id="WP_183982901.1">
    <property type="nucleotide sequence ID" value="NZ_JACIEV010000002.1"/>
</dbReference>
<evidence type="ECO:0000256" key="1">
    <source>
        <dbReference type="SAM" id="MobiDB-lite"/>
    </source>
</evidence>
<dbReference type="SMART" id="SM00014">
    <property type="entry name" value="acidPPc"/>
    <property type="match status" value="1"/>
</dbReference>
<evidence type="ECO:0000259" key="2">
    <source>
        <dbReference type="SMART" id="SM00014"/>
    </source>
</evidence>
<gene>
    <name evidence="3" type="ORF">GGQ80_001133</name>
</gene>
<dbReference type="GO" id="GO:0050380">
    <property type="term" value="F:undecaprenyl-diphosphatase activity"/>
    <property type="evidence" value="ECO:0007669"/>
    <property type="project" value="UniProtKB-EC"/>
</dbReference>
<protein>
    <submittedName>
        <fullName evidence="3">Undecaprenyl-diphosphatase</fullName>
        <ecNumber evidence="3">3.6.1.27</ecNumber>
    </submittedName>
</protein>
<keyword evidence="3" id="KW-0378">Hydrolase</keyword>
<dbReference type="EMBL" id="JACIEV010000002">
    <property type="protein sequence ID" value="MBB4153245.1"/>
    <property type="molecule type" value="Genomic_DNA"/>
</dbReference>
<comment type="caution">
    <text evidence="3">The sequence shown here is derived from an EMBL/GenBank/DDBJ whole genome shotgun (WGS) entry which is preliminary data.</text>
</comment>
<dbReference type="Gene3D" id="1.20.144.10">
    <property type="entry name" value="Phosphatidic acid phosphatase type 2/haloperoxidase"/>
    <property type="match status" value="1"/>
</dbReference>
<feature type="domain" description="Phosphatidic acid phosphatase type 2/haloperoxidase" evidence="2">
    <location>
        <begin position="68"/>
        <end position="183"/>
    </location>
</feature>
<name>A0A840FIS2_9SPHN</name>
<reference evidence="3 4" key="1">
    <citation type="submission" date="2020-08" db="EMBL/GenBank/DDBJ databases">
        <title>Genomic Encyclopedia of Type Strains, Phase IV (KMG-IV): sequencing the most valuable type-strain genomes for metagenomic binning, comparative biology and taxonomic classification.</title>
        <authorList>
            <person name="Goeker M."/>
        </authorList>
    </citation>
    <scope>NUCLEOTIDE SEQUENCE [LARGE SCALE GENOMIC DNA]</scope>
    <source>
        <strain evidence="3 4">YC6723</strain>
    </source>
</reference>
<keyword evidence="4" id="KW-1185">Reference proteome</keyword>
<organism evidence="3 4">
    <name type="scientific">Sphingomonas jinjuensis</name>
    <dbReference type="NCBI Taxonomy" id="535907"/>
    <lineage>
        <taxon>Bacteria</taxon>
        <taxon>Pseudomonadati</taxon>
        <taxon>Pseudomonadota</taxon>
        <taxon>Alphaproteobacteria</taxon>
        <taxon>Sphingomonadales</taxon>
        <taxon>Sphingomonadaceae</taxon>
        <taxon>Sphingomonas</taxon>
    </lineage>
</organism>
<dbReference type="EC" id="3.6.1.27" evidence="3"/>
<evidence type="ECO:0000313" key="4">
    <source>
        <dbReference type="Proteomes" id="UP000529795"/>
    </source>
</evidence>
<sequence>MKTEAKTLAKRAARADRRHAHRATEHEDGLALRLAGKASDLADQPPLIALSIATFGGGLVLRHGALARAGARMLASHLLATAAKTVLKNAIDRTRPARAVMEGYRLEKGDGADDPSLNSFPSGHTAGAVAVAEAIAAELPGAALPARLVAAGVGLVQPHRGKHYLSDVAAGAVIGWVSAWAVDTVWRAAADKIKR</sequence>
<dbReference type="InterPro" id="IPR000326">
    <property type="entry name" value="PAP2/HPO"/>
</dbReference>
<dbReference type="Pfam" id="PF01569">
    <property type="entry name" value="PAP2"/>
    <property type="match status" value="1"/>
</dbReference>
<feature type="compositionally biased region" description="Basic residues" evidence="1">
    <location>
        <begin position="8"/>
        <end position="21"/>
    </location>
</feature>